<evidence type="ECO:0000256" key="1">
    <source>
        <dbReference type="ARBA" id="ARBA00001913"/>
    </source>
</evidence>
<dbReference type="PROSITE" id="PS50222">
    <property type="entry name" value="EF_HAND_2"/>
    <property type="match status" value="2"/>
</dbReference>
<dbReference type="Proteomes" id="UP000694568">
    <property type="component" value="Unplaced"/>
</dbReference>
<dbReference type="InterPro" id="IPR018247">
    <property type="entry name" value="EF_Hand_1_Ca_BS"/>
</dbReference>
<dbReference type="GO" id="GO:0005509">
    <property type="term" value="F:calcium ion binding"/>
    <property type="evidence" value="ECO:0007669"/>
    <property type="project" value="InterPro"/>
</dbReference>
<evidence type="ECO:0000256" key="4">
    <source>
        <dbReference type="ARBA" id="ARBA00022490"/>
    </source>
</evidence>
<dbReference type="PROSITE" id="PS50003">
    <property type="entry name" value="PH_DOMAIN"/>
    <property type="match status" value="1"/>
</dbReference>
<feature type="domain" description="PI-PLC Y-box" evidence="15">
    <location>
        <begin position="550"/>
        <end position="662"/>
    </location>
</feature>
<comment type="subcellular location">
    <subcellularLocation>
        <location evidence="2">Cytoplasm</location>
    </subcellularLocation>
</comment>
<dbReference type="GeneTree" id="ENSGT00940000157185"/>
<dbReference type="InterPro" id="IPR015359">
    <property type="entry name" value="PLC_EF-hand-like"/>
</dbReference>
<dbReference type="SUPFAM" id="SSF49562">
    <property type="entry name" value="C2 domain (Calcium/lipid-binding domain, CaLB)"/>
    <property type="match status" value="1"/>
</dbReference>
<dbReference type="Ensembl" id="ENSSLUT00000057203.1">
    <property type="protein sequence ID" value="ENSSLUP00000055587.1"/>
    <property type="gene ID" value="ENSSLUG00000023973.1"/>
</dbReference>
<evidence type="ECO:0000256" key="6">
    <source>
        <dbReference type="ARBA" id="ARBA00022837"/>
    </source>
</evidence>
<dbReference type="SUPFAM" id="SSF47473">
    <property type="entry name" value="EF-hand"/>
    <property type="match status" value="1"/>
</dbReference>
<dbReference type="InterPro" id="IPR001192">
    <property type="entry name" value="PI-PLC_fam"/>
</dbReference>
<dbReference type="GO" id="GO:0004435">
    <property type="term" value="F:phosphatidylinositol-4,5-bisphosphate phospholipase C activity"/>
    <property type="evidence" value="ECO:0007669"/>
    <property type="project" value="UniProtKB-EC"/>
</dbReference>
<dbReference type="Pfam" id="PF00388">
    <property type="entry name" value="PI-PLC-X"/>
    <property type="match status" value="1"/>
</dbReference>
<dbReference type="SMART" id="SM00148">
    <property type="entry name" value="PLCXc"/>
    <property type="match status" value="1"/>
</dbReference>
<evidence type="ECO:0000259" key="14">
    <source>
        <dbReference type="PROSITE" id="PS50004"/>
    </source>
</evidence>
<keyword evidence="8 11" id="KW-0443">Lipid metabolism</keyword>
<dbReference type="InterPro" id="IPR001849">
    <property type="entry name" value="PH_domain"/>
</dbReference>
<feature type="compositionally biased region" description="Polar residues" evidence="12">
    <location>
        <begin position="502"/>
        <end position="513"/>
    </location>
</feature>
<gene>
    <name evidence="17" type="primary">plch1</name>
</gene>
<evidence type="ECO:0000256" key="5">
    <source>
        <dbReference type="ARBA" id="ARBA00022723"/>
    </source>
</evidence>
<feature type="domain" description="C2" evidence="14">
    <location>
        <begin position="664"/>
        <end position="792"/>
    </location>
</feature>
<name>A0A8D0AL07_SANLU</name>
<feature type="domain" description="EF-hand" evidence="16">
    <location>
        <begin position="103"/>
        <end position="138"/>
    </location>
</feature>
<evidence type="ECO:0000256" key="7">
    <source>
        <dbReference type="ARBA" id="ARBA00022963"/>
    </source>
</evidence>
<evidence type="ECO:0000256" key="3">
    <source>
        <dbReference type="ARBA" id="ARBA00012368"/>
    </source>
</evidence>
<proteinExistence type="predicted"/>
<dbReference type="InterPro" id="IPR001711">
    <property type="entry name" value="PLipase_C_Pinositol-sp_Y"/>
</dbReference>
<evidence type="ECO:0000313" key="18">
    <source>
        <dbReference type="Proteomes" id="UP000694568"/>
    </source>
</evidence>
<feature type="domain" description="EF-hand" evidence="16">
    <location>
        <begin position="139"/>
        <end position="175"/>
    </location>
</feature>
<dbReference type="InterPro" id="IPR017946">
    <property type="entry name" value="PLC-like_Pdiesterase_TIM-brl"/>
</dbReference>
<comment type="cofactor">
    <cofactor evidence="1">
        <name>Ca(2+)</name>
        <dbReference type="ChEBI" id="CHEBI:29108"/>
    </cofactor>
</comment>
<dbReference type="Pfam" id="PF00387">
    <property type="entry name" value="PI-PLC-Y"/>
    <property type="match status" value="1"/>
</dbReference>
<evidence type="ECO:0000259" key="16">
    <source>
        <dbReference type="PROSITE" id="PS50222"/>
    </source>
</evidence>
<dbReference type="CDD" id="cd00275">
    <property type="entry name" value="C2_PLC_like"/>
    <property type="match status" value="1"/>
</dbReference>
<dbReference type="Pfam" id="PF09279">
    <property type="entry name" value="EF-hand_like"/>
    <property type="match status" value="1"/>
</dbReference>
<feature type="domain" description="PH" evidence="13">
    <location>
        <begin position="1"/>
        <end position="79"/>
    </location>
</feature>
<dbReference type="PROSITE" id="PS50008">
    <property type="entry name" value="PIPLC_Y_DOMAIN"/>
    <property type="match status" value="1"/>
</dbReference>
<feature type="compositionally biased region" description="Low complexity" evidence="12">
    <location>
        <begin position="848"/>
        <end position="858"/>
    </location>
</feature>
<dbReference type="FunFam" id="1.10.238.10:FF:000005">
    <property type="entry name" value="Phosphoinositide phospholipase C"/>
    <property type="match status" value="1"/>
</dbReference>
<dbReference type="PROSITE" id="PS50004">
    <property type="entry name" value="C2"/>
    <property type="match status" value="1"/>
</dbReference>
<dbReference type="FunFam" id="1.10.238.10:FF:000036">
    <property type="entry name" value="Phosphoinositide phospholipase C"/>
    <property type="match status" value="1"/>
</dbReference>
<evidence type="ECO:0000256" key="9">
    <source>
        <dbReference type="ARBA" id="ARBA00023224"/>
    </source>
</evidence>
<dbReference type="FunFam" id="2.60.40.150:FF:000018">
    <property type="entry name" value="Phosphoinositide phospholipase C"/>
    <property type="match status" value="1"/>
</dbReference>
<dbReference type="InterPro" id="IPR011993">
    <property type="entry name" value="PH-like_dom_sf"/>
</dbReference>
<evidence type="ECO:0000256" key="11">
    <source>
        <dbReference type="RuleBase" id="RU361133"/>
    </source>
</evidence>
<dbReference type="PROSITE" id="PS00018">
    <property type="entry name" value="EF_HAND_1"/>
    <property type="match status" value="1"/>
</dbReference>
<dbReference type="InterPro" id="IPR035892">
    <property type="entry name" value="C2_domain_sf"/>
</dbReference>
<comment type="catalytic activity">
    <reaction evidence="10">
        <text>a 1,2-diacyl-sn-glycero-3-phospho-(1D-myo-inositol-4,5-bisphosphate) + H2O = 1D-myo-inositol 1,4,5-trisphosphate + a 1,2-diacyl-sn-glycerol + H(+)</text>
        <dbReference type="Rhea" id="RHEA:33179"/>
        <dbReference type="ChEBI" id="CHEBI:15377"/>
        <dbReference type="ChEBI" id="CHEBI:15378"/>
        <dbReference type="ChEBI" id="CHEBI:17815"/>
        <dbReference type="ChEBI" id="CHEBI:58456"/>
        <dbReference type="ChEBI" id="CHEBI:203600"/>
        <dbReference type="EC" id="3.1.4.11"/>
    </reaction>
    <physiologicalReaction direction="left-to-right" evidence="10">
        <dbReference type="Rhea" id="RHEA:33180"/>
    </physiologicalReaction>
</comment>
<dbReference type="PANTHER" id="PTHR10336">
    <property type="entry name" value="PHOSPHOINOSITIDE-SPECIFIC PHOSPHOLIPASE C FAMILY PROTEIN"/>
    <property type="match status" value="1"/>
</dbReference>
<evidence type="ECO:0000259" key="13">
    <source>
        <dbReference type="PROSITE" id="PS50003"/>
    </source>
</evidence>
<dbReference type="Gene3D" id="3.20.20.190">
    <property type="entry name" value="Phosphatidylinositol (PI) phosphodiesterase"/>
    <property type="match status" value="1"/>
</dbReference>
<dbReference type="GO" id="GO:0051209">
    <property type="term" value="P:release of sequestered calcium ion into cytosol"/>
    <property type="evidence" value="ECO:0007669"/>
    <property type="project" value="TreeGrafter"/>
</dbReference>
<keyword evidence="11" id="KW-0378">Hydrolase</keyword>
<keyword evidence="6" id="KW-0106">Calcium</keyword>
<protein>
    <recommendedName>
        <fullName evidence="3 11">Phosphoinositide phospholipase C</fullName>
        <ecNumber evidence="3 11">3.1.4.11</ecNumber>
    </recommendedName>
</protein>
<evidence type="ECO:0000256" key="12">
    <source>
        <dbReference type="SAM" id="MobiDB-lite"/>
    </source>
</evidence>
<accession>A0A8D0AL07</accession>
<dbReference type="InterPro" id="IPR000008">
    <property type="entry name" value="C2_dom"/>
</dbReference>
<dbReference type="PANTHER" id="PTHR10336:SF51">
    <property type="entry name" value="1-PHOSPHATIDYLINOSITOL 4,5-BISPHOSPHATE PHOSPHODIESTERASE ETA-1"/>
    <property type="match status" value="1"/>
</dbReference>
<keyword evidence="7 11" id="KW-0442">Lipid degradation</keyword>
<dbReference type="Pfam" id="PF00168">
    <property type="entry name" value="C2"/>
    <property type="match status" value="1"/>
</dbReference>
<dbReference type="GO" id="GO:0005737">
    <property type="term" value="C:cytoplasm"/>
    <property type="evidence" value="ECO:0007669"/>
    <property type="project" value="UniProtKB-SubCell"/>
</dbReference>
<dbReference type="SUPFAM" id="SSF51695">
    <property type="entry name" value="PLC-like phosphodiesterases"/>
    <property type="match status" value="1"/>
</dbReference>
<feature type="region of interest" description="Disordered" evidence="12">
    <location>
        <begin position="848"/>
        <end position="930"/>
    </location>
</feature>
<dbReference type="AlphaFoldDB" id="A0A8D0AL07"/>
<dbReference type="InterPro" id="IPR011992">
    <property type="entry name" value="EF-hand-dom_pair"/>
</dbReference>
<keyword evidence="9" id="KW-0807">Transducer</keyword>
<dbReference type="SUPFAM" id="SSF50729">
    <property type="entry name" value="PH domain-like"/>
    <property type="match status" value="1"/>
</dbReference>
<dbReference type="InterPro" id="IPR002048">
    <property type="entry name" value="EF_hand_dom"/>
</dbReference>
<dbReference type="Gene3D" id="2.60.40.150">
    <property type="entry name" value="C2 domain"/>
    <property type="match status" value="1"/>
</dbReference>
<organism evidence="17 18">
    <name type="scientific">Sander lucioperca</name>
    <name type="common">Pike-perch</name>
    <name type="synonym">Perca lucioperca</name>
    <dbReference type="NCBI Taxonomy" id="283035"/>
    <lineage>
        <taxon>Eukaryota</taxon>
        <taxon>Metazoa</taxon>
        <taxon>Chordata</taxon>
        <taxon>Craniata</taxon>
        <taxon>Vertebrata</taxon>
        <taxon>Euteleostomi</taxon>
        <taxon>Actinopterygii</taxon>
        <taxon>Neopterygii</taxon>
        <taxon>Teleostei</taxon>
        <taxon>Neoteleostei</taxon>
        <taxon>Acanthomorphata</taxon>
        <taxon>Eupercaria</taxon>
        <taxon>Perciformes</taxon>
        <taxon>Percoidei</taxon>
        <taxon>Percidae</taxon>
        <taxon>Luciopercinae</taxon>
        <taxon>Sander</taxon>
    </lineage>
</organism>
<dbReference type="Gene3D" id="2.30.29.30">
    <property type="entry name" value="Pleckstrin-homology domain (PH domain)/Phosphotyrosine-binding domain (PTB)"/>
    <property type="match status" value="1"/>
</dbReference>
<dbReference type="EC" id="3.1.4.11" evidence="3 11"/>
<dbReference type="Gene3D" id="1.10.238.10">
    <property type="entry name" value="EF-hand"/>
    <property type="match status" value="2"/>
</dbReference>
<sequence>MDVFLIVFWTTKEVITIDSLYKVTEGSQSDIFHRHADGSFDPACCFTVYHGNHMESLDLVTSNAEEARTWITGLRYLMAGISDEDSLAKRQHMIHTSFSLMCVCVTWLKQTFEEADKNGDGLLNIEEIYQLLHKLNVNLPRRKVKQMFQEADTDDQQGTLTYEEFSVFYKMMSLRRDLFLLMMAYSDRKDHLTAEELANFLQNEQKMASVTPEYVAEIIDKFEMCNENKQRGVIGIEGFTSFMRSPACDIFNPLHHEVNQDMEQPLCNYFIASSHNTYLTGDQLLSHSKTDMYAWVLQSGCRCVEVDCWDGPDGEPMVQHGYTLTSKIPFKSVIETINKYAFINNQFPVILSIENHCSIQQQKKIAQYLREIFGDKLDVRDALSRDSKTLPSPQCLQGKILLKGKSLPAYLSADAEEGEVSDDDSADEIEDDFKLKSSNGNGHHQVESHIRKKLDSLLKESQIGDKEDTDSFSIRALLRATHQGLQKNLRQKDKGGREVGGSYSTNHRSNTPTEHIKMDSQAGPPQASLEGLLCFHLGRKRKTMKLSRDLSNLVVFTNSVASQECLNEGTPGDVLSFSETRAQSLVNHRAEQFLAFNQRQLSRIYPSAYRIDSSNFNPQFYWNVGCQLVALNYQTEGRMMQLNRAKFMVNGGIGYVLKPPPMCKGSFNPFCDDPLPAYPKKQLILKIISGQQLPKPPDSMLGDRGEIIDPFVEVEIIGLPVDCCKEQTRVVDDNGFNPVWEETLSFTLHMADVVLVRFLVWDHDPIGRDFIGQRTVAFSSLMPGYRHVYLEGMTEASIFVHVSVHDVYGKVSAVYTSSPLSSLISFLFCSSCPKGHQLRGIRGLFNRSSKSSVDTNSSDLRKRSISDHLLRRTASAPAKGRKKTKMALSESLASISDQKNGAGAGARAQGMSGKEGGVEKRYQPRGPLTHRPISMPLDRLLQGQLSLCSPDKEQHDMGSDTPIFINHLVQL</sequence>
<dbReference type="SMART" id="SM00149">
    <property type="entry name" value="PLCYc"/>
    <property type="match status" value="1"/>
</dbReference>
<evidence type="ECO:0000259" key="15">
    <source>
        <dbReference type="PROSITE" id="PS50008"/>
    </source>
</evidence>
<evidence type="ECO:0000256" key="2">
    <source>
        <dbReference type="ARBA" id="ARBA00004496"/>
    </source>
</evidence>
<keyword evidence="18" id="KW-1185">Reference proteome</keyword>
<evidence type="ECO:0000256" key="10">
    <source>
        <dbReference type="ARBA" id="ARBA00023674"/>
    </source>
</evidence>
<dbReference type="PRINTS" id="PR00390">
    <property type="entry name" value="PHPHLIPASEC"/>
</dbReference>
<dbReference type="GO" id="GO:0048015">
    <property type="term" value="P:phosphatidylinositol-mediated signaling"/>
    <property type="evidence" value="ECO:0007669"/>
    <property type="project" value="TreeGrafter"/>
</dbReference>
<feature type="region of interest" description="Disordered" evidence="12">
    <location>
        <begin position="485"/>
        <end position="523"/>
    </location>
</feature>
<dbReference type="SMART" id="SM00239">
    <property type="entry name" value="C2"/>
    <property type="match status" value="1"/>
</dbReference>
<reference evidence="17" key="1">
    <citation type="submission" date="2025-08" db="UniProtKB">
        <authorList>
            <consortium name="Ensembl"/>
        </authorList>
    </citation>
    <scope>IDENTIFICATION</scope>
</reference>
<dbReference type="GO" id="GO:0046488">
    <property type="term" value="P:phosphatidylinositol metabolic process"/>
    <property type="evidence" value="ECO:0007669"/>
    <property type="project" value="TreeGrafter"/>
</dbReference>
<keyword evidence="4" id="KW-0963">Cytoplasm</keyword>
<dbReference type="SMART" id="SM00054">
    <property type="entry name" value="EFh"/>
    <property type="match status" value="2"/>
</dbReference>
<evidence type="ECO:0000313" key="17">
    <source>
        <dbReference type="Ensembl" id="ENSSLUP00000055587.1"/>
    </source>
</evidence>
<evidence type="ECO:0000256" key="8">
    <source>
        <dbReference type="ARBA" id="ARBA00023098"/>
    </source>
</evidence>
<keyword evidence="5" id="KW-0479">Metal-binding</keyword>
<dbReference type="PROSITE" id="PS50007">
    <property type="entry name" value="PIPLC_X_DOMAIN"/>
    <property type="match status" value="1"/>
</dbReference>
<feature type="compositionally biased region" description="Basic and acidic residues" evidence="12">
    <location>
        <begin position="859"/>
        <end position="870"/>
    </location>
</feature>
<reference evidence="17" key="2">
    <citation type="submission" date="2025-09" db="UniProtKB">
        <authorList>
            <consortium name="Ensembl"/>
        </authorList>
    </citation>
    <scope>IDENTIFICATION</scope>
</reference>
<dbReference type="InterPro" id="IPR000909">
    <property type="entry name" value="PLipase_C_PInositol-sp_X_dom"/>
</dbReference>
<dbReference type="GO" id="GO:0016042">
    <property type="term" value="P:lipid catabolic process"/>
    <property type="evidence" value="ECO:0007669"/>
    <property type="project" value="UniProtKB-KW"/>
</dbReference>
<dbReference type="FunFam" id="3.20.20.190:FF:000002">
    <property type="entry name" value="Phosphoinositide phospholipase C"/>
    <property type="match status" value="1"/>
</dbReference>